<feature type="transmembrane region" description="Helical" evidence="1">
    <location>
        <begin position="344"/>
        <end position="363"/>
    </location>
</feature>
<evidence type="ECO:0000256" key="1">
    <source>
        <dbReference type="SAM" id="Phobius"/>
    </source>
</evidence>
<name>A0A328VJD0_9CHLR</name>
<dbReference type="SUPFAM" id="SSF53448">
    <property type="entry name" value="Nucleotide-diphospho-sugar transferases"/>
    <property type="match status" value="1"/>
</dbReference>
<keyword evidence="4" id="KW-1185">Reference proteome</keyword>
<dbReference type="InterPro" id="IPR001173">
    <property type="entry name" value="Glyco_trans_2-like"/>
</dbReference>
<protein>
    <recommendedName>
        <fullName evidence="2">Glycosyltransferase 2-like domain-containing protein</fullName>
    </recommendedName>
</protein>
<feature type="domain" description="Glycosyltransferase 2-like" evidence="2">
    <location>
        <begin position="67"/>
        <end position="242"/>
    </location>
</feature>
<accession>A0A328VJD0</accession>
<dbReference type="CDD" id="cd06423">
    <property type="entry name" value="CESA_like"/>
    <property type="match status" value="1"/>
</dbReference>
<dbReference type="InterPro" id="IPR029044">
    <property type="entry name" value="Nucleotide-diphossugar_trans"/>
</dbReference>
<feature type="transmembrane region" description="Helical" evidence="1">
    <location>
        <begin position="22"/>
        <end position="42"/>
    </location>
</feature>
<evidence type="ECO:0000313" key="3">
    <source>
        <dbReference type="EMBL" id="RAQ97001.1"/>
    </source>
</evidence>
<feature type="transmembrane region" description="Helical" evidence="1">
    <location>
        <begin position="375"/>
        <end position="393"/>
    </location>
</feature>
<keyword evidence="1" id="KW-0812">Transmembrane</keyword>
<sequence length="460" mass="50924">MSRKLLKQVVLASEPSPRTGRLVLRCYAFVTAAFYLFLHWIAHPYRRSIALRHRRPGAGAEELPVVSIIVPARNEEANIGRCVRSLLLQDYPGDYEVIVVDDGSTDHTRAILERLASEPAAAGRLHLVSLSEELPPGWAGKPHALHAGTCQARGTWLVFTDADSYWAPQTLRLTLGEALARGLDLLSLVPEQVLVDGWNRLTLPLALMGMSLQFPPPLVNLPRSPLATANGQYILLRRSVYEALGGYARPELRGSPLDDRDLAAVVKRLGYRLALGDGRGLVRVQMYRGLPALWRGWRKTIFVGSGGLPFMVAALLGLPLVVVGPFLLPLLLWLGRSWWRQHGVGGGEAALVTGLTLLPLLAYRRSLDKSLGLPWYQALTHPLAGLLFMGMLAQACWHRLTGHGVEWRGRVYGARSRIPLDRRMLGRLFRGLGLPYHWWASVSALARWLSAHSPSSDNRP</sequence>
<evidence type="ECO:0000259" key="2">
    <source>
        <dbReference type="Pfam" id="PF00535"/>
    </source>
</evidence>
<organism evidence="3 4">
    <name type="scientific">Thermogemmatispora tikiterensis</name>
    <dbReference type="NCBI Taxonomy" id="1825093"/>
    <lineage>
        <taxon>Bacteria</taxon>
        <taxon>Bacillati</taxon>
        <taxon>Chloroflexota</taxon>
        <taxon>Ktedonobacteria</taxon>
        <taxon>Thermogemmatisporales</taxon>
        <taxon>Thermogemmatisporaceae</taxon>
        <taxon>Thermogemmatispora</taxon>
    </lineage>
</organism>
<dbReference type="Proteomes" id="UP000248706">
    <property type="component" value="Unassembled WGS sequence"/>
</dbReference>
<dbReference type="RefSeq" id="WP_112431035.1">
    <property type="nucleotide sequence ID" value="NZ_MCIF01000002.1"/>
</dbReference>
<keyword evidence="1" id="KW-1133">Transmembrane helix</keyword>
<gene>
    <name evidence="3" type="ORF">A4R35_15795</name>
</gene>
<dbReference type="PANTHER" id="PTHR43646">
    <property type="entry name" value="GLYCOSYLTRANSFERASE"/>
    <property type="match status" value="1"/>
</dbReference>
<dbReference type="Pfam" id="PF00535">
    <property type="entry name" value="Glycos_transf_2"/>
    <property type="match status" value="1"/>
</dbReference>
<evidence type="ECO:0000313" key="4">
    <source>
        <dbReference type="Proteomes" id="UP000248706"/>
    </source>
</evidence>
<dbReference type="Gene3D" id="3.90.550.10">
    <property type="entry name" value="Spore Coat Polysaccharide Biosynthesis Protein SpsA, Chain A"/>
    <property type="match status" value="1"/>
</dbReference>
<dbReference type="AlphaFoldDB" id="A0A328VJD0"/>
<dbReference type="EMBL" id="MCIF01000002">
    <property type="protein sequence ID" value="RAQ97001.1"/>
    <property type="molecule type" value="Genomic_DNA"/>
</dbReference>
<keyword evidence="1" id="KW-0472">Membrane</keyword>
<dbReference type="OrthoDB" id="9800276at2"/>
<comment type="caution">
    <text evidence="3">The sequence shown here is derived from an EMBL/GenBank/DDBJ whole genome shotgun (WGS) entry which is preliminary data.</text>
</comment>
<dbReference type="PANTHER" id="PTHR43646:SF3">
    <property type="entry name" value="SLR1566 PROTEIN"/>
    <property type="match status" value="1"/>
</dbReference>
<reference evidence="3 4" key="1">
    <citation type="submission" date="2016-08" db="EMBL/GenBank/DDBJ databases">
        <title>Analysis of Carbohydrate Active Enzymes in Thermogemmatispora T81 Reveals Carbohydrate Degradation Ability.</title>
        <authorList>
            <person name="Tomazini A."/>
            <person name="Lal S."/>
            <person name="Stott M."/>
            <person name="Henrissat B."/>
            <person name="Polikarpov I."/>
            <person name="Sparling R."/>
            <person name="Levin D.B."/>
        </authorList>
    </citation>
    <scope>NUCLEOTIDE SEQUENCE [LARGE SCALE GENOMIC DNA]</scope>
    <source>
        <strain evidence="3 4">T81</strain>
    </source>
</reference>
<proteinExistence type="predicted"/>
<feature type="transmembrane region" description="Helical" evidence="1">
    <location>
        <begin position="308"/>
        <end position="332"/>
    </location>
</feature>